<dbReference type="Proteomes" id="UP000518878">
    <property type="component" value="Unassembled WGS sequence"/>
</dbReference>
<accession>A0A7X5QS35</accession>
<name>A0A7X5QS35_9GAMM</name>
<keyword evidence="3" id="KW-1185">Reference proteome</keyword>
<evidence type="ECO:0000313" key="2">
    <source>
        <dbReference type="EMBL" id="NID14334.1"/>
    </source>
</evidence>
<organism evidence="2 3">
    <name type="scientific">Luteibacter yeojuensis</name>
    <dbReference type="NCBI Taxonomy" id="345309"/>
    <lineage>
        <taxon>Bacteria</taxon>
        <taxon>Pseudomonadati</taxon>
        <taxon>Pseudomonadota</taxon>
        <taxon>Gammaproteobacteria</taxon>
        <taxon>Lysobacterales</taxon>
        <taxon>Rhodanobacteraceae</taxon>
        <taxon>Luteibacter</taxon>
    </lineage>
</organism>
<comment type="caution">
    <text evidence="2">The sequence shown here is derived from an EMBL/GenBank/DDBJ whole genome shotgun (WGS) entry which is preliminary data.</text>
</comment>
<dbReference type="RefSeq" id="WP_166698052.1">
    <property type="nucleotide sequence ID" value="NZ_JAAQTL010000001.1"/>
</dbReference>
<dbReference type="InterPro" id="IPR007731">
    <property type="entry name" value="DUF669"/>
</dbReference>
<dbReference type="Pfam" id="PF05037">
    <property type="entry name" value="DUF669"/>
    <property type="match status" value="1"/>
</dbReference>
<dbReference type="EMBL" id="JAAQTL010000001">
    <property type="protein sequence ID" value="NID14334.1"/>
    <property type="molecule type" value="Genomic_DNA"/>
</dbReference>
<gene>
    <name evidence="2" type="ORF">HBF32_02510</name>
</gene>
<protein>
    <submittedName>
        <fullName evidence="2">DUF669 domain-containing protein</fullName>
    </submittedName>
</protein>
<evidence type="ECO:0000313" key="3">
    <source>
        <dbReference type="Proteomes" id="UP000518878"/>
    </source>
</evidence>
<feature type="compositionally biased region" description="Low complexity" evidence="1">
    <location>
        <begin position="143"/>
        <end position="159"/>
    </location>
</feature>
<sequence>MANLNSKYDPNAESQTAFNAIPTGEYPAVIVDSDMKPTKRGDGEYLELAYEITEGQYKGRKLWARLNLKSTNSTAQEIANRQFASIREVTGVANPVDSQELHFKPHVIRVEYIPAGTEQKNGYVTDRDSNEIKAWKRLSDGVATNSAPSSAPAANNQPASPTPPWANKAA</sequence>
<proteinExistence type="predicted"/>
<evidence type="ECO:0000256" key="1">
    <source>
        <dbReference type="SAM" id="MobiDB-lite"/>
    </source>
</evidence>
<feature type="region of interest" description="Disordered" evidence="1">
    <location>
        <begin position="135"/>
        <end position="170"/>
    </location>
</feature>
<dbReference type="AlphaFoldDB" id="A0A7X5QS35"/>
<reference evidence="2 3" key="1">
    <citation type="journal article" date="2006" name="Int. J. Syst. Evol. Microbiol.">
        <title>Dyella yeojuensis sp. nov., isolated from greenhouse soil in Korea.</title>
        <authorList>
            <person name="Kim B.Y."/>
            <person name="Weon H.Y."/>
            <person name="Lee K.H."/>
            <person name="Seok S.J."/>
            <person name="Kwon S.W."/>
            <person name="Go S.J."/>
            <person name="Stackebrandt E."/>
        </authorList>
    </citation>
    <scope>NUCLEOTIDE SEQUENCE [LARGE SCALE GENOMIC DNA]</scope>
    <source>
        <strain evidence="2 3">DSM 17673</strain>
    </source>
</reference>